<organism evidence="7 8">
    <name type="scientific">Tegillarca granosa</name>
    <name type="common">Malaysian cockle</name>
    <name type="synonym">Anadara granosa</name>
    <dbReference type="NCBI Taxonomy" id="220873"/>
    <lineage>
        <taxon>Eukaryota</taxon>
        <taxon>Metazoa</taxon>
        <taxon>Spiralia</taxon>
        <taxon>Lophotrochozoa</taxon>
        <taxon>Mollusca</taxon>
        <taxon>Bivalvia</taxon>
        <taxon>Autobranchia</taxon>
        <taxon>Pteriomorphia</taxon>
        <taxon>Arcoida</taxon>
        <taxon>Arcoidea</taxon>
        <taxon>Arcidae</taxon>
        <taxon>Tegillarca</taxon>
    </lineage>
</organism>
<evidence type="ECO:0000313" key="7">
    <source>
        <dbReference type="EMBL" id="KAJ8298307.1"/>
    </source>
</evidence>
<evidence type="ECO:0000256" key="1">
    <source>
        <dbReference type="ARBA" id="ARBA00004123"/>
    </source>
</evidence>
<dbReference type="Gene3D" id="1.10.150.50">
    <property type="entry name" value="Transcription Factor, Ets-1"/>
    <property type="match status" value="1"/>
</dbReference>
<dbReference type="SUPFAM" id="SSF47769">
    <property type="entry name" value="SAM/Pointed domain"/>
    <property type="match status" value="1"/>
</dbReference>
<reference evidence="7 8" key="1">
    <citation type="submission" date="2022-12" db="EMBL/GenBank/DDBJ databases">
        <title>Chromosome-level genome of Tegillarca granosa.</title>
        <authorList>
            <person name="Kim J."/>
        </authorList>
    </citation>
    <scope>NUCLEOTIDE SEQUENCE [LARGE SCALE GENOMIC DNA]</scope>
    <source>
        <strain evidence="7">Teg-2019</strain>
        <tissue evidence="7">Adductor muscle</tissue>
    </source>
</reference>
<dbReference type="PANTHER" id="PTHR12247">
    <property type="entry name" value="POLYCOMB GROUP PROTEIN"/>
    <property type="match status" value="1"/>
</dbReference>
<protein>
    <recommendedName>
        <fullName evidence="6">SAM domain-containing protein</fullName>
    </recommendedName>
</protein>
<keyword evidence="3" id="KW-0539">Nucleus</keyword>
<evidence type="ECO:0000313" key="8">
    <source>
        <dbReference type="Proteomes" id="UP001217089"/>
    </source>
</evidence>
<evidence type="ECO:0000256" key="2">
    <source>
        <dbReference type="ARBA" id="ARBA00022737"/>
    </source>
</evidence>
<comment type="caution">
    <text evidence="7">The sequence shown here is derived from an EMBL/GenBank/DDBJ whole genome shotgun (WGS) entry which is preliminary data.</text>
</comment>
<feature type="repeat" description="MBT" evidence="4">
    <location>
        <begin position="10"/>
        <end position="106"/>
    </location>
</feature>
<gene>
    <name evidence="7" type="ORF">KUTeg_024838</name>
</gene>
<dbReference type="PROSITE" id="PS50105">
    <property type="entry name" value="SAM_DOMAIN"/>
    <property type="match status" value="1"/>
</dbReference>
<dbReference type="CDD" id="cd20100">
    <property type="entry name" value="MBT_dSfmbt-like_rpt4"/>
    <property type="match status" value="1"/>
</dbReference>
<dbReference type="SMART" id="SM00561">
    <property type="entry name" value="MBT"/>
    <property type="match status" value="1"/>
</dbReference>
<feature type="compositionally biased region" description="Basic residues" evidence="5">
    <location>
        <begin position="127"/>
        <end position="146"/>
    </location>
</feature>
<feature type="region of interest" description="Disordered" evidence="5">
    <location>
        <begin position="114"/>
        <end position="157"/>
    </location>
</feature>
<dbReference type="Pfam" id="PF00536">
    <property type="entry name" value="SAM_1"/>
    <property type="match status" value="1"/>
</dbReference>
<dbReference type="Gene3D" id="2.30.30.140">
    <property type="match status" value="1"/>
</dbReference>
<dbReference type="SUPFAM" id="SSF63748">
    <property type="entry name" value="Tudor/PWWP/MBT"/>
    <property type="match status" value="1"/>
</dbReference>
<dbReference type="PROSITE" id="PS51079">
    <property type="entry name" value="MBT"/>
    <property type="match status" value="1"/>
</dbReference>
<dbReference type="PANTHER" id="PTHR12247:SF104">
    <property type="entry name" value="POLYCOMB PROTEIN SFMBT"/>
    <property type="match status" value="1"/>
</dbReference>
<sequence length="361" mass="40473">MLLTGYKGQFKWFDYLKQTKAIAAPVALFDKEIPKHGFKSGMKIEAVDLMEPRLICVGTVNKVVGRLLKIHFDGWENEYDQWVDCESPDFYPVGWCEVMNYDLEGPRIKAVPHKKVKEYTKKESQPKKRKGKTQIYKGPRKKRKPKLTPPGQPLMESQRRYYNPNIKAEVKSESEMEFGDAISPPTLSPHAPFYGGSENSKTIEDPIKTTVMPSNIKKEPLDIKTESLDTTPTTIGKTALSSLLLSKSAITVAGGHVTSVSKSSEQDAKNCFEDSSEINKKLQTVSPESWSVPEVCHFLRTNDCASYCDSFAKMNIDGKRLLSLSKEQIANLTGMKVGTSLKIFELLQQLRLKATGQLSPS</sequence>
<dbReference type="InterPro" id="IPR001660">
    <property type="entry name" value="SAM"/>
</dbReference>
<evidence type="ECO:0000256" key="4">
    <source>
        <dbReference type="PROSITE-ProRule" id="PRU00459"/>
    </source>
</evidence>
<accession>A0ABQ9E366</accession>
<evidence type="ECO:0000259" key="6">
    <source>
        <dbReference type="PROSITE" id="PS50105"/>
    </source>
</evidence>
<dbReference type="InterPro" id="IPR004092">
    <property type="entry name" value="Mbt"/>
</dbReference>
<dbReference type="Proteomes" id="UP001217089">
    <property type="component" value="Unassembled WGS sequence"/>
</dbReference>
<feature type="domain" description="SAM" evidence="6">
    <location>
        <begin position="290"/>
        <end position="353"/>
    </location>
</feature>
<dbReference type="SMART" id="SM00454">
    <property type="entry name" value="SAM"/>
    <property type="match status" value="1"/>
</dbReference>
<name>A0ABQ9E366_TEGGR</name>
<evidence type="ECO:0000256" key="3">
    <source>
        <dbReference type="ARBA" id="ARBA00023242"/>
    </source>
</evidence>
<evidence type="ECO:0000256" key="5">
    <source>
        <dbReference type="SAM" id="MobiDB-lite"/>
    </source>
</evidence>
<dbReference type="InterPro" id="IPR050548">
    <property type="entry name" value="PcG_chromatin_remod_factors"/>
</dbReference>
<keyword evidence="8" id="KW-1185">Reference proteome</keyword>
<proteinExistence type="predicted"/>
<dbReference type="InterPro" id="IPR013761">
    <property type="entry name" value="SAM/pointed_sf"/>
</dbReference>
<comment type="subcellular location">
    <subcellularLocation>
        <location evidence="1">Nucleus</location>
    </subcellularLocation>
</comment>
<dbReference type="EMBL" id="JARBDR010000923">
    <property type="protein sequence ID" value="KAJ8298307.1"/>
    <property type="molecule type" value="Genomic_DNA"/>
</dbReference>
<keyword evidence="2" id="KW-0677">Repeat</keyword>
<feature type="compositionally biased region" description="Basic and acidic residues" evidence="5">
    <location>
        <begin position="117"/>
        <end position="126"/>
    </location>
</feature>
<dbReference type="Pfam" id="PF02820">
    <property type="entry name" value="MBT"/>
    <property type="match status" value="1"/>
</dbReference>